<accession>A0A641MHY9</accession>
<evidence type="ECO:0000313" key="1">
    <source>
        <dbReference type="EMBL" id="KAA3709989.1"/>
    </source>
</evidence>
<dbReference type="InterPro" id="IPR011990">
    <property type="entry name" value="TPR-like_helical_dom_sf"/>
</dbReference>
<dbReference type="Gene3D" id="1.25.40.390">
    <property type="match status" value="1"/>
</dbReference>
<organism evidence="1">
    <name type="scientific">Bacteroides salyersiae</name>
    <dbReference type="NCBI Taxonomy" id="291644"/>
    <lineage>
        <taxon>Bacteria</taxon>
        <taxon>Pseudomonadati</taxon>
        <taxon>Bacteroidota</taxon>
        <taxon>Bacteroidia</taxon>
        <taxon>Bacteroidales</taxon>
        <taxon>Bacteroidaceae</taxon>
        <taxon>Bacteroides</taxon>
    </lineage>
</organism>
<comment type="caution">
    <text evidence="1">The sequence shown here is derived from an EMBL/GenBank/DDBJ whole genome shotgun (WGS) entry which is preliminary data.</text>
</comment>
<dbReference type="SUPFAM" id="SSF48452">
    <property type="entry name" value="TPR-like"/>
    <property type="match status" value="1"/>
</dbReference>
<dbReference type="PROSITE" id="PS51257">
    <property type="entry name" value="PROKAR_LIPOPROTEIN"/>
    <property type="match status" value="1"/>
</dbReference>
<feature type="non-terminal residue" evidence="1">
    <location>
        <position position="567"/>
    </location>
</feature>
<dbReference type="Pfam" id="PF12741">
    <property type="entry name" value="SusD-like"/>
    <property type="match status" value="2"/>
</dbReference>
<keyword evidence="1" id="KW-0449">Lipoprotein</keyword>
<protein>
    <submittedName>
        <fullName evidence="1">SusD/RagB family nutrient-binding outer membrane lipoprotein</fullName>
    </submittedName>
</protein>
<name>A0A641MHY9_9BACE</name>
<dbReference type="AlphaFoldDB" id="A0A641MHY9"/>
<sequence>MKNCLFKYKSHLATAFIGLCLVSTGCTDKFEEINTDPKGVDDSVTDMVDKIQSPLDNIIPPQEHRYQLWANLTTDIFAGFMMGVNDFGGSNNYNYQLRPDHCAQTYDDFYLYVFKYTSQYIPQCKALERFELAAMMQIANVAAILPVVTSYGPAQYSCVLEGSDTYYYDSEETIYKRLFQDLKEAVEWLKDFRDSSPSQDLLDDFKRADKVCDGDIDKWIKFANTLRLRIAMQLVKVYPDSQKEAEDAVRDGVLTNSDSDVVLKSGLMLFRIEDLWNDTRANANIISILQGYSDPRLERWFATNNADIYSTDDELSPVVEKATKYLGVRQGVPMTRTEYQGYSKTSRVGIPEQGPRPVLRVAEAYFLRAEGMLRNWNMGDGTPESLYNEGIHSAWASVLGDESGWAGTYESYINGFINTEEGGDFDWELFEGGFGSAPYINYRNQEYNYYIEENGKQVGINRISVRWHDEDSPEKKLQRIITQKWISFFPTLSSVAWTEYRRTGYPKLIPIPSDLNYSNGAIDTELQIRRLPFTQSEYRGNTEEVNKALGLLKGPDNGGTRLWWDVD</sequence>
<dbReference type="EMBL" id="VWMU01000233">
    <property type="protein sequence ID" value="KAA3709989.1"/>
    <property type="molecule type" value="Genomic_DNA"/>
</dbReference>
<gene>
    <name evidence="1" type="ORF">F3F94_18640</name>
</gene>
<dbReference type="RefSeq" id="WP_149998366.1">
    <property type="nucleotide sequence ID" value="NZ_VWMU01000233.1"/>
</dbReference>
<proteinExistence type="predicted"/>
<dbReference type="InterPro" id="IPR024302">
    <property type="entry name" value="SusD-like"/>
</dbReference>
<reference evidence="1" key="1">
    <citation type="journal article" date="2019" name="Nat. Med.">
        <title>A library of human gut bacterial isolates paired with longitudinal multiomics data enables mechanistic microbiome research.</title>
        <authorList>
            <person name="Poyet M."/>
            <person name="Groussin M."/>
            <person name="Gibbons S.M."/>
            <person name="Avila-Pacheco J."/>
            <person name="Jiang X."/>
            <person name="Kearney S.M."/>
            <person name="Perrotta A.R."/>
            <person name="Berdy B."/>
            <person name="Zhao S."/>
            <person name="Lieberman T.D."/>
            <person name="Swanson P.K."/>
            <person name="Smith M."/>
            <person name="Roesemann S."/>
            <person name="Alexander J.E."/>
            <person name="Rich S.A."/>
            <person name="Livny J."/>
            <person name="Vlamakis H."/>
            <person name="Clish C."/>
            <person name="Bullock K."/>
            <person name="Deik A."/>
            <person name="Scott J."/>
            <person name="Pierce K.A."/>
            <person name="Xavier R.J."/>
            <person name="Alm E.J."/>
        </authorList>
    </citation>
    <scope>NUCLEOTIDE SEQUENCE</scope>
    <source>
        <strain evidence="1">BIOML-A21</strain>
    </source>
</reference>